<reference evidence="2 3" key="1">
    <citation type="submission" date="2021-03" db="EMBL/GenBank/DDBJ databases">
        <title>Genomic Encyclopedia of Type Strains, Phase III (KMG-III): the genomes of soil and plant-associated and newly described type strains.</title>
        <authorList>
            <person name="Whitman W."/>
        </authorList>
    </citation>
    <scope>NUCLEOTIDE SEQUENCE [LARGE SCALE GENOMIC DNA]</scope>
    <source>
        <strain evidence="2 3">IMMIB AFH-6</strain>
    </source>
</reference>
<dbReference type="Pfam" id="PF13358">
    <property type="entry name" value="DDE_3"/>
    <property type="match status" value="1"/>
</dbReference>
<accession>A0ABS4SXQ9</accession>
<evidence type="ECO:0000259" key="1">
    <source>
        <dbReference type="Pfam" id="PF13358"/>
    </source>
</evidence>
<dbReference type="InterPro" id="IPR036397">
    <property type="entry name" value="RNaseH_sf"/>
</dbReference>
<dbReference type="Gene3D" id="3.30.420.10">
    <property type="entry name" value="Ribonuclease H-like superfamily/Ribonuclease H"/>
    <property type="match status" value="1"/>
</dbReference>
<dbReference type="EMBL" id="JAGINP010000066">
    <property type="protein sequence ID" value="MBP2297330.1"/>
    <property type="molecule type" value="Genomic_DNA"/>
</dbReference>
<comment type="caution">
    <text evidence="2">The sequence shown here is derived from an EMBL/GenBank/DDBJ whole genome shotgun (WGS) entry which is preliminary data.</text>
</comment>
<sequence length="362" mass="40312">MCDSIGMAQTVSVIVGAEDRACLAAILADRNRPLKHVQRANIILLSAERLPVLEVARRAGLSRPAVWRWQLRYAEQGVEGLLRDKTRKPGRAPLPTATVAKVLALTCAEPPGAVTHWTGRAMARAVGISLRAVQRIWEANRLQPHRLRTFKRSNDPAFAAKVEDIVGLYMDPPCHAVVLSIDEKSQIQALDRTQPGLPLKPGKCGTMTHDYKRNGTTTLFAALNTLDGTVVGRCMPKHTHKEFIKFLNAVERAVPVGKVIHAIVDNYATHKHPKVLDWLADHPRWVFHFTPTSASWINAVEGFFAIITRRSIRRGVFKSVADLQEAITRYIRAHNKAAKPFVWTKPAETIFAKLNRLPAPSE</sequence>
<dbReference type="PANTHER" id="PTHR30347">
    <property type="entry name" value="POTASSIUM CHANNEL RELATED"/>
    <property type="match status" value="1"/>
</dbReference>
<dbReference type="Pfam" id="PF13565">
    <property type="entry name" value="HTH_32"/>
    <property type="match status" value="1"/>
</dbReference>
<dbReference type="InterPro" id="IPR012337">
    <property type="entry name" value="RNaseH-like_sf"/>
</dbReference>
<feature type="domain" description="Tc1-like transposase DDE" evidence="1">
    <location>
        <begin position="178"/>
        <end position="323"/>
    </location>
</feature>
<evidence type="ECO:0000313" key="3">
    <source>
        <dbReference type="Proteomes" id="UP000781958"/>
    </source>
</evidence>
<dbReference type="SUPFAM" id="SSF46689">
    <property type="entry name" value="Homeodomain-like"/>
    <property type="match status" value="1"/>
</dbReference>
<organism evidence="2 3">
    <name type="scientific">Azospirillum rugosum</name>
    <dbReference type="NCBI Taxonomy" id="416170"/>
    <lineage>
        <taxon>Bacteria</taxon>
        <taxon>Pseudomonadati</taxon>
        <taxon>Pseudomonadota</taxon>
        <taxon>Alphaproteobacteria</taxon>
        <taxon>Rhodospirillales</taxon>
        <taxon>Azospirillaceae</taxon>
        <taxon>Azospirillum</taxon>
    </lineage>
</organism>
<dbReference type="SUPFAM" id="SSF53098">
    <property type="entry name" value="Ribonuclease H-like"/>
    <property type="match status" value="1"/>
</dbReference>
<gene>
    <name evidence="2" type="ORF">J2851_007154</name>
</gene>
<dbReference type="InterPro" id="IPR047655">
    <property type="entry name" value="Transpos_IS630-like"/>
</dbReference>
<dbReference type="Proteomes" id="UP000781958">
    <property type="component" value="Unassembled WGS sequence"/>
</dbReference>
<name>A0ABS4SXQ9_9PROT</name>
<proteinExistence type="predicted"/>
<protein>
    <submittedName>
        <fullName evidence="2">Transposase</fullName>
    </submittedName>
</protein>
<dbReference type="InterPro" id="IPR052702">
    <property type="entry name" value="MscS-like_channel"/>
</dbReference>
<evidence type="ECO:0000313" key="2">
    <source>
        <dbReference type="EMBL" id="MBP2297330.1"/>
    </source>
</evidence>
<dbReference type="InterPro" id="IPR038717">
    <property type="entry name" value="Tc1-like_DDE_dom"/>
</dbReference>
<dbReference type="InterPro" id="IPR009057">
    <property type="entry name" value="Homeodomain-like_sf"/>
</dbReference>
<dbReference type="NCBIfam" id="NF033545">
    <property type="entry name" value="transpos_IS630"/>
    <property type="match status" value="1"/>
</dbReference>
<keyword evidence="3" id="KW-1185">Reference proteome</keyword>
<dbReference type="PANTHER" id="PTHR30347:SF1">
    <property type="entry name" value="MECHANOSENSITIVE CHANNEL MSCK"/>
    <property type="match status" value="1"/>
</dbReference>